<evidence type="ECO:0000313" key="3">
    <source>
        <dbReference type="EMBL" id="MBX39298.1"/>
    </source>
</evidence>
<dbReference type="Gene3D" id="1.25.40.10">
    <property type="entry name" value="Tetratricopeptide repeat domain"/>
    <property type="match status" value="1"/>
</dbReference>
<dbReference type="Pfam" id="PF01535">
    <property type="entry name" value="PPR"/>
    <property type="match status" value="1"/>
</dbReference>
<dbReference type="InterPro" id="IPR052308">
    <property type="entry name" value="PPR_domain-containing"/>
</dbReference>
<evidence type="ECO:0008006" key="4">
    <source>
        <dbReference type="Google" id="ProtNLM"/>
    </source>
</evidence>
<protein>
    <recommendedName>
        <fullName evidence="4">Pentatricopeptide repeat-containing protein</fullName>
    </recommendedName>
</protein>
<dbReference type="PANTHER" id="PTHR47937">
    <property type="entry name" value="PLASTID TRANSCRIPTIONALLY ACTIVE CHROMOSOME 2-LIKE PROTEIN"/>
    <property type="match status" value="1"/>
</dbReference>
<dbReference type="InterPro" id="IPR002885">
    <property type="entry name" value="PPR_rpt"/>
</dbReference>
<organism evidence="3">
    <name type="scientific">Rhizophora mucronata</name>
    <name type="common">Asiatic mangrove</name>
    <dbReference type="NCBI Taxonomy" id="61149"/>
    <lineage>
        <taxon>Eukaryota</taxon>
        <taxon>Viridiplantae</taxon>
        <taxon>Streptophyta</taxon>
        <taxon>Embryophyta</taxon>
        <taxon>Tracheophyta</taxon>
        <taxon>Spermatophyta</taxon>
        <taxon>Magnoliopsida</taxon>
        <taxon>eudicotyledons</taxon>
        <taxon>Gunneridae</taxon>
        <taxon>Pentapetalae</taxon>
        <taxon>rosids</taxon>
        <taxon>fabids</taxon>
        <taxon>Malpighiales</taxon>
        <taxon>Rhizophoraceae</taxon>
        <taxon>Rhizophora</taxon>
    </lineage>
</organism>
<dbReference type="EMBL" id="GGEC01058814">
    <property type="protein sequence ID" value="MBX39298.1"/>
    <property type="molecule type" value="Transcribed_RNA"/>
</dbReference>
<feature type="repeat" description="PPR" evidence="2">
    <location>
        <begin position="55"/>
        <end position="89"/>
    </location>
</feature>
<keyword evidence="1" id="KW-0677">Repeat</keyword>
<dbReference type="PROSITE" id="PS51375">
    <property type="entry name" value="PPR"/>
    <property type="match status" value="1"/>
</dbReference>
<sequence length="128" mass="14605">MNKVEDLLKLLDKMLSRQKCRTVYNQVIEKLSSLGNLEAADKLLGKVLKTASRVDANTCHVLMESYLRQGKPLSAYNIACRMFSRKLIPDLKLCENVSKKLILEGKLEEADSIILRFVERDKFSAQCQ</sequence>
<dbReference type="InterPro" id="IPR011990">
    <property type="entry name" value="TPR-like_helical_dom_sf"/>
</dbReference>
<dbReference type="PANTHER" id="PTHR47937:SF2">
    <property type="entry name" value="PENTATRICOPEPTIDE (PPR) REPEAT-CONTAINING PROTEIN, PF01535'-RELATED"/>
    <property type="match status" value="1"/>
</dbReference>
<reference evidence="3" key="1">
    <citation type="submission" date="2018-02" db="EMBL/GenBank/DDBJ databases">
        <title>Rhizophora mucronata_Transcriptome.</title>
        <authorList>
            <person name="Meera S.P."/>
            <person name="Sreeshan A."/>
            <person name="Augustine A."/>
        </authorList>
    </citation>
    <scope>NUCLEOTIDE SEQUENCE</scope>
    <source>
        <tissue evidence="3">Leaf</tissue>
    </source>
</reference>
<dbReference type="AlphaFoldDB" id="A0A2P2N9Z6"/>
<accession>A0A2P2N9Z6</accession>
<name>A0A2P2N9Z6_RHIMU</name>
<proteinExistence type="predicted"/>
<evidence type="ECO:0000256" key="1">
    <source>
        <dbReference type="ARBA" id="ARBA00022737"/>
    </source>
</evidence>
<evidence type="ECO:0000256" key="2">
    <source>
        <dbReference type="PROSITE-ProRule" id="PRU00708"/>
    </source>
</evidence>